<keyword evidence="1" id="KW-1133">Transmembrane helix</keyword>
<proteinExistence type="predicted"/>
<comment type="caution">
    <text evidence="2">The sequence shown here is derived from an EMBL/GenBank/DDBJ whole genome shotgun (WGS) entry which is preliminary data.</text>
</comment>
<keyword evidence="3" id="KW-1185">Reference proteome</keyword>
<feature type="non-terminal residue" evidence="2">
    <location>
        <position position="66"/>
    </location>
</feature>
<feature type="non-terminal residue" evidence="2">
    <location>
        <position position="1"/>
    </location>
</feature>
<keyword evidence="1 2" id="KW-0812">Transmembrane</keyword>
<feature type="transmembrane region" description="Helical" evidence="1">
    <location>
        <begin position="28"/>
        <end position="52"/>
    </location>
</feature>
<evidence type="ECO:0000256" key="1">
    <source>
        <dbReference type="SAM" id="Phobius"/>
    </source>
</evidence>
<evidence type="ECO:0000313" key="3">
    <source>
        <dbReference type="Proteomes" id="UP000027456"/>
    </source>
</evidence>
<sequence>ITFVLGRTDRPPRPLGSRVLLSHYLRTALVVTVAAIILNLGFHLTLTLTLILKLSNFTFWLEVRVG</sequence>
<dbReference type="HOGENOM" id="CLU_2856063_0_0_1"/>
<reference evidence="2 3" key="1">
    <citation type="submission" date="2013-12" db="EMBL/GenBank/DDBJ databases">
        <authorList>
            <person name="Cubeta M."/>
            <person name="Pakala S."/>
            <person name="Fedorova N."/>
            <person name="Thomas E."/>
            <person name="Dean R."/>
            <person name="Jabaji S."/>
            <person name="Neate S."/>
            <person name="Toda T."/>
            <person name="Tavantzis S."/>
            <person name="Vilgalys R."/>
            <person name="Bharathan N."/>
            <person name="Pakala S."/>
            <person name="Losada L.S."/>
            <person name="Zafar N."/>
            <person name="Nierman W."/>
        </authorList>
    </citation>
    <scope>NUCLEOTIDE SEQUENCE [LARGE SCALE GENOMIC DNA]</scope>
    <source>
        <strain evidence="2 3">123E</strain>
    </source>
</reference>
<dbReference type="EMBL" id="AZST01001862">
    <property type="protein sequence ID" value="KEP45395.1"/>
    <property type="molecule type" value="Genomic_DNA"/>
</dbReference>
<evidence type="ECO:0000313" key="2">
    <source>
        <dbReference type="EMBL" id="KEP45395.1"/>
    </source>
</evidence>
<dbReference type="Proteomes" id="UP000027456">
    <property type="component" value="Unassembled WGS sequence"/>
</dbReference>
<name>A0A074RJ44_9AGAM</name>
<gene>
    <name evidence="2" type="ORF">V565_278980</name>
</gene>
<organism evidence="2 3">
    <name type="scientific">Rhizoctonia solani 123E</name>
    <dbReference type="NCBI Taxonomy" id="1423351"/>
    <lineage>
        <taxon>Eukaryota</taxon>
        <taxon>Fungi</taxon>
        <taxon>Dikarya</taxon>
        <taxon>Basidiomycota</taxon>
        <taxon>Agaricomycotina</taxon>
        <taxon>Agaricomycetes</taxon>
        <taxon>Cantharellales</taxon>
        <taxon>Ceratobasidiaceae</taxon>
        <taxon>Rhizoctonia</taxon>
    </lineage>
</organism>
<keyword evidence="1" id="KW-0472">Membrane</keyword>
<accession>A0A074RJ44</accession>
<protein>
    <submittedName>
        <fullName evidence="2">Putative transmembrane protein</fullName>
    </submittedName>
</protein>
<dbReference type="AlphaFoldDB" id="A0A074RJ44"/>